<protein>
    <recommendedName>
        <fullName evidence="4">Integral membrane protein</fullName>
    </recommendedName>
</protein>
<feature type="compositionally biased region" description="Pro residues" evidence="1">
    <location>
        <begin position="18"/>
        <end position="28"/>
    </location>
</feature>
<keyword evidence="3" id="KW-1185">Reference proteome</keyword>
<name>A0ABY5F9X9_9ACTN</name>
<gene>
    <name evidence="2" type="ORF">NLU04_19515</name>
</gene>
<evidence type="ECO:0008006" key="4">
    <source>
        <dbReference type="Google" id="ProtNLM"/>
    </source>
</evidence>
<evidence type="ECO:0000313" key="3">
    <source>
        <dbReference type="Proteomes" id="UP001058236"/>
    </source>
</evidence>
<evidence type="ECO:0000313" key="2">
    <source>
        <dbReference type="EMBL" id="UTR80507.1"/>
    </source>
</evidence>
<reference evidence="2" key="1">
    <citation type="submission" date="2022-07" db="EMBL/GenBank/DDBJ databases">
        <title>Genomic of Streptomyces cavourensis F2.</title>
        <authorList>
            <person name="Hu S."/>
            <person name="Liang W."/>
        </authorList>
    </citation>
    <scope>NUCLEOTIDE SEQUENCE</scope>
    <source>
        <strain evidence="2">F2</strain>
    </source>
</reference>
<accession>A0ABY5F9X9</accession>
<organism evidence="2 3">
    <name type="scientific">Streptomyces cavourensis</name>
    <dbReference type="NCBI Taxonomy" id="67258"/>
    <lineage>
        <taxon>Bacteria</taxon>
        <taxon>Bacillati</taxon>
        <taxon>Actinomycetota</taxon>
        <taxon>Actinomycetes</taxon>
        <taxon>Kitasatosporales</taxon>
        <taxon>Streptomycetaceae</taxon>
        <taxon>Streptomyces</taxon>
    </lineage>
</organism>
<feature type="region of interest" description="Disordered" evidence="1">
    <location>
        <begin position="1"/>
        <end position="30"/>
    </location>
</feature>
<dbReference type="EMBL" id="CP101397">
    <property type="protein sequence ID" value="UTR80507.1"/>
    <property type="molecule type" value="Genomic_DNA"/>
</dbReference>
<proteinExistence type="predicted"/>
<dbReference type="Proteomes" id="UP001058236">
    <property type="component" value="Chromosome"/>
</dbReference>
<dbReference type="RefSeq" id="WP_240357632.1">
    <property type="nucleotide sequence ID" value="NZ_CP030930.1"/>
</dbReference>
<evidence type="ECO:0000256" key="1">
    <source>
        <dbReference type="SAM" id="MobiDB-lite"/>
    </source>
</evidence>
<sequence length="236" mass="24140">MRRGPVAPADPDFSESPGMPPLRPPGPASPAAGVVRGVRAGALAVLCVSLPLAGHLLARCEAPAWVLVAMAGMVAGPAAVVLTRRRLSDTQVVGVLAASQLAYHLAYALPGVCRAVGTAGVPLWTGHGATTHVPTGVLLSGQLVALLVAARALGLTQLLLGRGRPLLAAVGRLLTLVRPLASDPRVPWPHGRHRGRTRRPKSAVLARLRSGRAPPPTVLAPPFRTGPAPVGGLCLP</sequence>